<dbReference type="Pfam" id="PF00034">
    <property type="entry name" value="Cytochrom_C"/>
    <property type="match status" value="1"/>
</dbReference>
<dbReference type="EMBL" id="FOYQ01000002">
    <property type="protein sequence ID" value="SFR48255.1"/>
    <property type="molecule type" value="Genomic_DNA"/>
</dbReference>
<dbReference type="PROSITE" id="PS51257">
    <property type="entry name" value="PROKAR_LIPOPROTEIN"/>
    <property type="match status" value="1"/>
</dbReference>
<dbReference type="SUPFAM" id="SSF46626">
    <property type="entry name" value="Cytochrome c"/>
    <property type="match status" value="1"/>
</dbReference>
<dbReference type="Pfam" id="PF23500">
    <property type="entry name" value="DUF7133"/>
    <property type="match status" value="1"/>
</dbReference>
<gene>
    <name evidence="6" type="ORF">SAMN04490243_2058</name>
</gene>
<dbReference type="PROSITE" id="PS51007">
    <property type="entry name" value="CYTC"/>
    <property type="match status" value="1"/>
</dbReference>
<evidence type="ECO:0000256" key="1">
    <source>
        <dbReference type="ARBA" id="ARBA00022617"/>
    </source>
</evidence>
<evidence type="ECO:0000259" key="5">
    <source>
        <dbReference type="PROSITE" id="PS51007"/>
    </source>
</evidence>
<dbReference type="InterPro" id="IPR036909">
    <property type="entry name" value="Cyt_c-like_dom_sf"/>
</dbReference>
<dbReference type="Gene3D" id="2.120.10.30">
    <property type="entry name" value="TolB, C-terminal domain"/>
    <property type="match status" value="1"/>
</dbReference>
<accession>A0A1I6H1B1</accession>
<dbReference type="GO" id="GO:0046872">
    <property type="term" value="F:metal ion binding"/>
    <property type="evidence" value="ECO:0007669"/>
    <property type="project" value="UniProtKB-KW"/>
</dbReference>
<evidence type="ECO:0000313" key="7">
    <source>
        <dbReference type="Proteomes" id="UP000199534"/>
    </source>
</evidence>
<dbReference type="Gene3D" id="1.10.760.10">
    <property type="entry name" value="Cytochrome c-like domain"/>
    <property type="match status" value="1"/>
</dbReference>
<proteinExistence type="predicted"/>
<dbReference type="InterPro" id="IPR009056">
    <property type="entry name" value="Cyt_c-like_dom"/>
</dbReference>
<organism evidence="6 7">
    <name type="scientific">Robiginitalea myxolifaciens</name>
    <dbReference type="NCBI Taxonomy" id="400055"/>
    <lineage>
        <taxon>Bacteria</taxon>
        <taxon>Pseudomonadati</taxon>
        <taxon>Bacteroidota</taxon>
        <taxon>Flavobacteriia</taxon>
        <taxon>Flavobacteriales</taxon>
        <taxon>Flavobacteriaceae</taxon>
        <taxon>Robiginitalea</taxon>
    </lineage>
</organism>
<keyword evidence="2 4" id="KW-0479">Metal-binding</keyword>
<dbReference type="GO" id="GO:0009055">
    <property type="term" value="F:electron transfer activity"/>
    <property type="evidence" value="ECO:0007669"/>
    <property type="project" value="InterPro"/>
</dbReference>
<evidence type="ECO:0000256" key="4">
    <source>
        <dbReference type="PROSITE-ProRule" id="PRU00433"/>
    </source>
</evidence>
<dbReference type="InterPro" id="IPR055557">
    <property type="entry name" value="DUF7133"/>
</dbReference>
<dbReference type="OrthoDB" id="9808161at2"/>
<keyword evidence="3 4" id="KW-0408">Iron</keyword>
<dbReference type="InterPro" id="IPR011042">
    <property type="entry name" value="6-blade_b-propeller_TolB-like"/>
</dbReference>
<name>A0A1I6H1B1_9FLAO</name>
<dbReference type="AlphaFoldDB" id="A0A1I6H1B1"/>
<sequence length="752" mass="84196">MRPILTGILSLILLTGVSCVSNFEEPQIDLSAYELTPGLVLQNIASEPLIEAPVALNFDSQGNIWVLEMSGYMRTLEGVDEEDPIGRILVLEDKDRDGVADHSKVFLDSLKLARAFTHVYGGLLYAEPPYLYFTEITEDLLPGKTEIVDSAYAVGGNVEHQPNGLLMNIDNWIYSAKDSKRYRKQKGKWIKESTSFRGQWGITHDPYGRLYYNDNSNQLRGDYVLPNLVNKNPRYEVQYSIGNNVVANQAVYPLQATAVNRGYIPGVLREDGMLNNFTSAAAPLYFEGSGLPEAFSGDFFVCGPEVNLVKRNRVGFDSLQTSGEQVWKDREFLRSWDQAFRPVNLANGPDGALFLVDMHRGIIQHKTYLTSYLREQYISRGLDTVSGMGRILRISSDSLPYRRVDLTSLSAVALLDSLASANIWIRDNAQQLLITKINAGSTEKGLSESGVETTARLQDIVNTAGSEKTRIHALYSLEGIDQLRLEKLDLKGLAEYPHYTSHILKLMAERDFKLSVGALETLLHARNEIIDYYLVHYLARTLAKNGTGTEDSYLNYLTALLNRHAETPIYEDALFSALYPNEKQFFLNHEKALSEGLSQRLDSISQLQIPEKINFSVGEDPLTRGRILFNTHCATCHGPDGKGIQNLAPPLLQSEFVSESKERLVALMLYGLHGPITVNGTAYDFQVAMPGIGNNKELTDENIRDIGNFVRNAFTTSPQSIRTTTIDSLRKIDRTYDQTFTADQLHDLFDSN</sequence>
<evidence type="ECO:0000256" key="3">
    <source>
        <dbReference type="ARBA" id="ARBA00023004"/>
    </source>
</evidence>
<keyword evidence="7" id="KW-1185">Reference proteome</keyword>
<keyword evidence="1 4" id="KW-0349">Heme</keyword>
<feature type="domain" description="Cytochrome c" evidence="5">
    <location>
        <begin position="620"/>
        <end position="714"/>
    </location>
</feature>
<dbReference type="Proteomes" id="UP000199534">
    <property type="component" value="Unassembled WGS sequence"/>
</dbReference>
<protein>
    <submittedName>
        <fullName evidence="6">Cytochrome C oxidase, cbb3-type, subunit III</fullName>
    </submittedName>
</protein>
<evidence type="ECO:0000313" key="6">
    <source>
        <dbReference type="EMBL" id="SFR48255.1"/>
    </source>
</evidence>
<reference evidence="6 7" key="1">
    <citation type="submission" date="2016-10" db="EMBL/GenBank/DDBJ databases">
        <authorList>
            <person name="de Groot N.N."/>
        </authorList>
    </citation>
    <scope>NUCLEOTIDE SEQUENCE [LARGE SCALE GENOMIC DNA]</scope>
    <source>
        <strain evidence="6 7">DSM 21019</strain>
    </source>
</reference>
<dbReference type="STRING" id="400055.SAMN04490243_2058"/>
<dbReference type="GO" id="GO:0020037">
    <property type="term" value="F:heme binding"/>
    <property type="evidence" value="ECO:0007669"/>
    <property type="project" value="InterPro"/>
</dbReference>
<dbReference type="RefSeq" id="WP_092982505.1">
    <property type="nucleotide sequence ID" value="NZ_FOYQ01000002.1"/>
</dbReference>
<dbReference type="PANTHER" id="PTHR33546:SF1">
    <property type="entry name" value="LARGE, MULTIFUNCTIONAL SECRETED PROTEIN"/>
    <property type="match status" value="1"/>
</dbReference>
<dbReference type="PANTHER" id="PTHR33546">
    <property type="entry name" value="LARGE, MULTIFUNCTIONAL SECRETED PROTEIN-RELATED"/>
    <property type="match status" value="1"/>
</dbReference>
<evidence type="ECO:0000256" key="2">
    <source>
        <dbReference type="ARBA" id="ARBA00022723"/>
    </source>
</evidence>